<keyword evidence="2" id="KW-0732">Signal</keyword>
<feature type="region of interest" description="Disordered" evidence="1">
    <location>
        <begin position="28"/>
        <end position="60"/>
    </location>
</feature>
<comment type="caution">
    <text evidence="4">The sequence shown here is derived from an EMBL/GenBank/DDBJ whole genome shotgun (WGS) entry which is preliminary data.</text>
</comment>
<dbReference type="PANTHER" id="PTHR12110:SF41">
    <property type="entry name" value="INOSOSE DEHYDRATASE"/>
    <property type="match status" value="1"/>
</dbReference>
<dbReference type="EMBL" id="QASA01000001">
    <property type="protein sequence ID" value="RDC65434.1"/>
    <property type="molecule type" value="Genomic_DNA"/>
</dbReference>
<dbReference type="InterPro" id="IPR036237">
    <property type="entry name" value="Xyl_isomerase-like_sf"/>
</dbReference>
<evidence type="ECO:0000313" key="5">
    <source>
        <dbReference type="Proteomes" id="UP000253919"/>
    </source>
</evidence>
<dbReference type="Gene3D" id="3.20.20.150">
    <property type="entry name" value="Divalent-metal-dependent TIM barrel enzymes"/>
    <property type="match status" value="1"/>
</dbReference>
<evidence type="ECO:0000256" key="2">
    <source>
        <dbReference type="SAM" id="SignalP"/>
    </source>
</evidence>
<dbReference type="Pfam" id="PF01261">
    <property type="entry name" value="AP_endonuc_2"/>
    <property type="match status" value="1"/>
</dbReference>
<evidence type="ECO:0000256" key="1">
    <source>
        <dbReference type="SAM" id="MobiDB-lite"/>
    </source>
</evidence>
<feature type="domain" description="Xylose isomerase-like TIM barrel" evidence="3">
    <location>
        <begin position="86"/>
        <end position="310"/>
    </location>
</feature>
<dbReference type="InterPro" id="IPR050312">
    <property type="entry name" value="IolE/XylAMocC-like"/>
</dbReference>
<proteinExistence type="predicted"/>
<keyword evidence="5" id="KW-1185">Reference proteome</keyword>
<dbReference type="SUPFAM" id="SSF51658">
    <property type="entry name" value="Xylose isomerase-like"/>
    <property type="match status" value="1"/>
</dbReference>
<dbReference type="InterPro" id="IPR013022">
    <property type="entry name" value="Xyl_isomerase-like_TIM-brl"/>
</dbReference>
<dbReference type="Proteomes" id="UP000253919">
    <property type="component" value="Unassembled WGS sequence"/>
</dbReference>
<name>A0A369QL35_9BACT</name>
<reference evidence="4 5" key="1">
    <citation type="submission" date="2018-04" db="EMBL/GenBank/DDBJ databases">
        <title>Adhaeribacter sp. HMF7616 genome sequencing and assembly.</title>
        <authorList>
            <person name="Kang H."/>
            <person name="Kang J."/>
            <person name="Cha I."/>
            <person name="Kim H."/>
            <person name="Joh K."/>
        </authorList>
    </citation>
    <scope>NUCLEOTIDE SEQUENCE [LARGE SCALE GENOMIC DNA]</scope>
    <source>
        <strain evidence="4 5">HMF7616</strain>
    </source>
</reference>
<accession>A0A369QL35</accession>
<dbReference type="PROSITE" id="PS51257">
    <property type="entry name" value="PROKAR_LIPOPROTEIN"/>
    <property type="match status" value="1"/>
</dbReference>
<feature type="signal peptide" evidence="2">
    <location>
        <begin position="1"/>
        <end position="22"/>
    </location>
</feature>
<sequence>MPQKAMYMKNFLLISLAVCCLAVSCKTSDSTSSATSTTTTNSGTTTTTTTTTTSNGDQSQNPEVALGWKLGAQAYTFNRFTFAEAIDKIKSCGLSYVEAYPGQTIGGGIEGKMEPSMPAEKRQQILKMLQDKGVKMVSFGVTGAKDEAGWRELFEFAVAMGLENITMEPEPEFIPLVSKLCDEYQINAALHNHPNPSRYWNPDVVIAAMQGQSNRLGACADIGHWVRSGLDPVECLKKLEGHVIQLHFKDLNEKSKNAHDVHWGTGISNVDGVLAELKRQNFKGVLSAEYEYNWENSAPDVTASVQYFREAVKKIN</sequence>
<feature type="chain" id="PRO_5016777860" description="Xylose isomerase-like TIM barrel domain-containing protein" evidence="2">
    <location>
        <begin position="23"/>
        <end position="316"/>
    </location>
</feature>
<feature type="compositionally biased region" description="Low complexity" evidence="1">
    <location>
        <begin position="28"/>
        <end position="54"/>
    </location>
</feature>
<organism evidence="4 5">
    <name type="scientific">Adhaeribacter pallidiroseus</name>
    <dbReference type="NCBI Taxonomy" id="2072847"/>
    <lineage>
        <taxon>Bacteria</taxon>
        <taxon>Pseudomonadati</taxon>
        <taxon>Bacteroidota</taxon>
        <taxon>Cytophagia</taxon>
        <taxon>Cytophagales</taxon>
        <taxon>Hymenobacteraceae</taxon>
        <taxon>Adhaeribacter</taxon>
    </lineage>
</organism>
<evidence type="ECO:0000259" key="3">
    <source>
        <dbReference type="Pfam" id="PF01261"/>
    </source>
</evidence>
<dbReference type="AlphaFoldDB" id="A0A369QL35"/>
<evidence type="ECO:0000313" key="4">
    <source>
        <dbReference type="EMBL" id="RDC65434.1"/>
    </source>
</evidence>
<gene>
    <name evidence="4" type="ORF">AHMF7616_04064</name>
</gene>
<dbReference type="PANTHER" id="PTHR12110">
    <property type="entry name" value="HYDROXYPYRUVATE ISOMERASE"/>
    <property type="match status" value="1"/>
</dbReference>
<protein>
    <recommendedName>
        <fullName evidence="3">Xylose isomerase-like TIM barrel domain-containing protein</fullName>
    </recommendedName>
</protein>